<dbReference type="InterPro" id="IPR036590">
    <property type="entry name" value="SRAP-like"/>
</dbReference>
<keyword evidence="4 8" id="KW-0378">Hydrolase</keyword>
<protein>
    <recommendedName>
        <fullName evidence="8">Abasic site processing protein</fullName>
        <ecNumber evidence="8">3.4.-.-</ecNumber>
    </recommendedName>
</protein>
<reference evidence="10 12" key="1">
    <citation type="journal article" date="2016" name="Plant Dis.">
        <title>Improved production of propionic acid using genome shuffling.</title>
        <authorList>
            <person name="Luna-Flores C.H."/>
            <person name="Palfreyman R.W."/>
            <person name="Kromer J.O."/>
            <person name="Nielsen L.K."/>
            <person name="Marcellin E."/>
        </authorList>
    </citation>
    <scope>NUCLEOTIDE SEQUENCE [LARGE SCALE GENOMIC DNA]</scope>
    <source>
        <strain evidence="10 12">F3E8</strain>
    </source>
</reference>
<dbReference type="GO" id="GO:0003697">
    <property type="term" value="F:single-stranded DNA binding"/>
    <property type="evidence" value="ECO:0007669"/>
    <property type="project" value="InterPro"/>
</dbReference>
<dbReference type="Proteomes" id="UP000178666">
    <property type="component" value="Chromosome"/>
</dbReference>
<dbReference type="GO" id="GO:0006508">
    <property type="term" value="P:proteolysis"/>
    <property type="evidence" value="ECO:0007669"/>
    <property type="project" value="UniProtKB-KW"/>
</dbReference>
<keyword evidence="12" id="KW-1185">Reference proteome</keyword>
<dbReference type="RefSeq" id="WP_062819708.1">
    <property type="nucleotide sequence ID" value="NZ_CP014352.1"/>
</dbReference>
<evidence type="ECO:0000256" key="7">
    <source>
        <dbReference type="ARBA" id="ARBA00023239"/>
    </source>
</evidence>
<dbReference type="GO" id="GO:0008233">
    <property type="term" value="F:peptidase activity"/>
    <property type="evidence" value="ECO:0007669"/>
    <property type="project" value="UniProtKB-KW"/>
</dbReference>
<sequence>MCGRYGLSLGAADLARVYRAIGEDIDGWTPRYSIAPSTMVPVLRARPDQDADSPAGVRVLEPAKWGFKPSWAKEKGPRPINARLETVATNGMFRNAMKSQRCITPMTGYYEWTEQGSKKVPHWIHADGRLLNAASVAAATRTDDGWLVTVAIVTTTSTDSAGEVHDRMPVFLGEDSLDEWLAPGKLDKTSVQGLVSLAADDAARIAGGLGTYRVDPRVNNVRRIDPSDPDLIAPVEDLFGT</sequence>
<dbReference type="SUPFAM" id="SSF143081">
    <property type="entry name" value="BB1717-like"/>
    <property type="match status" value="1"/>
</dbReference>
<dbReference type="EC" id="3.4.-.-" evidence="8"/>
<gene>
    <name evidence="10" type="ORF">A8L58_10935</name>
    <name evidence="9" type="ORF">AXH35_09495</name>
</gene>
<evidence type="ECO:0000256" key="3">
    <source>
        <dbReference type="ARBA" id="ARBA00022763"/>
    </source>
</evidence>
<dbReference type="AlphaFoldDB" id="A0AAC8YFB2"/>
<keyword evidence="7" id="KW-0456">Lyase</keyword>
<keyword evidence="2 8" id="KW-0645">Protease</keyword>
<evidence type="ECO:0000313" key="11">
    <source>
        <dbReference type="Proteomes" id="UP000075221"/>
    </source>
</evidence>
<evidence type="ECO:0000256" key="2">
    <source>
        <dbReference type="ARBA" id="ARBA00022670"/>
    </source>
</evidence>
<dbReference type="GO" id="GO:0016829">
    <property type="term" value="F:lyase activity"/>
    <property type="evidence" value="ECO:0007669"/>
    <property type="project" value="UniProtKB-KW"/>
</dbReference>
<accession>A0AAC8YFB2</accession>
<evidence type="ECO:0000313" key="12">
    <source>
        <dbReference type="Proteomes" id="UP000178666"/>
    </source>
</evidence>
<dbReference type="PANTHER" id="PTHR13604">
    <property type="entry name" value="DC12-RELATED"/>
    <property type="match status" value="1"/>
</dbReference>
<reference evidence="9 11" key="2">
    <citation type="submission" date="2016-02" db="EMBL/GenBank/DDBJ databases">
        <title>Complete Genome Sequence of Propionibacterium acidipropionici ATCC 55737.</title>
        <authorList>
            <person name="Luna Flores C.H."/>
            <person name="Nielsen L.K."/>
            <person name="Marcellin E."/>
        </authorList>
    </citation>
    <scope>NUCLEOTIDE SEQUENCE [LARGE SCALE GENOMIC DNA]</scope>
    <source>
        <strain evidence="9 11">ATCC 55737</strain>
    </source>
</reference>
<dbReference type="Pfam" id="PF02586">
    <property type="entry name" value="SRAP"/>
    <property type="match status" value="1"/>
</dbReference>
<evidence type="ECO:0000256" key="4">
    <source>
        <dbReference type="ARBA" id="ARBA00022801"/>
    </source>
</evidence>
<evidence type="ECO:0000313" key="10">
    <source>
        <dbReference type="EMBL" id="AOZ47116.1"/>
    </source>
</evidence>
<proteinExistence type="inferred from homology"/>
<dbReference type="InterPro" id="IPR003738">
    <property type="entry name" value="SRAP"/>
</dbReference>
<keyword evidence="3" id="KW-0227">DNA damage</keyword>
<keyword evidence="5" id="KW-0190">Covalent protein-DNA linkage</keyword>
<name>A0AAC8YFB2_9ACTN</name>
<evidence type="ECO:0000256" key="6">
    <source>
        <dbReference type="ARBA" id="ARBA00023125"/>
    </source>
</evidence>
<dbReference type="EMBL" id="CP014352">
    <property type="protein sequence ID" value="AMS05647.1"/>
    <property type="molecule type" value="Genomic_DNA"/>
</dbReference>
<evidence type="ECO:0000256" key="8">
    <source>
        <dbReference type="RuleBase" id="RU364100"/>
    </source>
</evidence>
<dbReference type="PANTHER" id="PTHR13604:SF0">
    <property type="entry name" value="ABASIC SITE PROCESSING PROTEIN HMCES"/>
    <property type="match status" value="1"/>
</dbReference>
<organism evidence="9 11">
    <name type="scientific">Acidipropionibacterium acidipropionici</name>
    <dbReference type="NCBI Taxonomy" id="1748"/>
    <lineage>
        <taxon>Bacteria</taxon>
        <taxon>Bacillati</taxon>
        <taxon>Actinomycetota</taxon>
        <taxon>Actinomycetes</taxon>
        <taxon>Propionibacteriales</taxon>
        <taxon>Propionibacteriaceae</taxon>
        <taxon>Acidipropionibacterium</taxon>
    </lineage>
</organism>
<keyword evidence="6" id="KW-0238">DNA-binding</keyword>
<comment type="similarity">
    <text evidence="1 8">Belongs to the SOS response-associated peptidase family.</text>
</comment>
<dbReference type="EMBL" id="CP015970">
    <property type="protein sequence ID" value="AOZ47116.1"/>
    <property type="molecule type" value="Genomic_DNA"/>
</dbReference>
<dbReference type="Gene3D" id="3.90.1680.10">
    <property type="entry name" value="SOS response associated peptidase-like"/>
    <property type="match status" value="1"/>
</dbReference>
<evidence type="ECO:0000313" key="9">
    <source>
        <dbReference type="EMBL" id="AMS05647.1"/>
    </source>
</evidence>
<evidence type="ECO:0000256" key="1">
    <source>
        <dbReference type="ARBA" id="ARBA00008136"/>
    </source>
</evidence>
<evidence type="ECO:0000256" key="5">
    <source>
        <dbReference type="ARBA" id="ARBA00023124"/>
    </source>
</evidence>
<dbReference type="GO" id="GO:0106300">
    <property type="term" value="P:protein-DNA covalent cross-linking repair"/>
    <property type="evidence" value="ECO:0007669"/>
    <property type="project" value="InterPro"/>
</dbReference>
<dbReference type="Proteomes" id="UP000075221">
    <property type="component" value="Chromosome"/>
</dbReference>